<evidence type="ECO:0000313" key="1">
    <source>
        <dbReference type="EnsemblPlants" id="KQL08073"/>
    </source>
</evidence>
<evidence type="ECO:0000313" key="2">
    <source>
        <dbReference type="Proteomes" id="UP000004995"/>
    </source>
</evidence>
<dbReference type="InParanoid" id="K3XTP5"/>
<dbReference type="EnsemblPlants" id="KQL08073">
    <property type="protein sequence ID" value="KQL08073"/>
    <property type="gene ID" value="SETIT_005302mg"/>
</dbReference>
<organism evidence="1 2">
    <name type="scientific">Setaria italica</name>
    <name type="common">Foxtail millet</name>
    <name type="synonym">Panicum italicum</name>
    <dbReference type="NCBI Taxonomy" id="4555"/>
    <lineage>
        <taxon>Eukaryota</taxon>
        <taxon>Viridiplantae</taxon>
        <taxon>Streptophyta</taxon>
        <taxon>Embryophyta</taxon>
        <taxon>Tracheophyta</taxon>
        <taxon>Spermatophyta</taxon>
        <taxon>Magnoliopsida</taxon>
        <taxon>Liliopsida</taxon>
        <taxon>Poales</taxon>
        <taxon>Poaceae</taxon>
        <taxon>PACMAD clade</taxon>
        <taxon>Panicoideae</taxon>
        <taxon>Panicodae</taxon>
        <taxon>Paniceae</taxon>
        <taxon>Cenchrinae</taxon>
        <taxon>Setaria</taxon>
    </lineage>
</organism>
<dbReference type="HOGENOM" id="CLU_3053987_0_0_1"/>
<protein>
    <submittedName>
        <fullName evidence="1">Uncharacterized protein</fullName>
    </submittedName>
</protein>
<dbReference type="AlphaFoldDB" id="K3XTP5"/>
<dbReference type="EMBL" id="AGNK02003411">
    <property type="status" value="NOT_ANNOTATED_CDS"/>
    <property type="molecule type" value="Genomic_DNA"/>
</dbReference>
<accession>K3XTP5</accession>
<reference evidence="1" key="2">
    <citation type="submission" date="2018-08" db="UniProtKB">
        <authorList>
            <consortium name="EnsemblPlants"/>
        </authorList>
    </citation>
    <scope>IDENTIFICATION</scope>
    <source>
        <strain evidence="1">Yugu1</strain>
    </source>
</reference>
<dbReference type="Gramene" id="KQL08073">
    <property type="protein sequence ID" value="KQL08073"/>
    <property type="gene ID" value="SETIT_005302mg"/>
</dbReference>
<dbReference type="Proteomes" id="UP000004995">
    <property type="component" value="Unassembled WGS sequence"/>
</dbReference>
<sequence>MADKFIEAASRTISILGEWALRSRATELVRLALEHVGVDGVRDNNLTAAVEALS</sequence>
<reference evidence="2" key="1">
    <citation type="journal article" date="2012" name="Nat. Biotechnol.">
        <title>Reference genome sequence of the model plant Setaria.</title>
        <authorList>
            <person name="Bennetzen J.L."/>
            <person name="Schmutz J."/>
            <person name="Wang H."/>
            <person name="Percifield R."/>
            <person name="Hawkins J."/>
            <person name="Pontaroli A.C."/>
            <person name="Estep M."/>
            <person name="Feng L."/>
            <person name="Vaughn J.N."/>
            <person name="Grimwood J."/>
            <person name="Jenkins J."/>
            <person name="Barry K."/>
            <person name="Lindquist E."/>
            <person name="Hellsten U."/>
            <person name="Deshpande S."/>
            <person name="Wang X."/>
            <person name="Wu X."/>
            <person name="Mitros T."/>
            <person name="Triplett J."/>
            <person name="Yang X."/>
            <person name="Ye C.Y."/>
            <person name="Mauro-Herrera M."/>
            <person name="Wang L."/>
            <person name="Li P."/>
            <person name="Sharma M."/>
            <person name="Sharma R."/>
            <person name="Ronald P.C."/>
            <person name="Panaud O."/>
            <person name="Kellogg E.A."/>
            <person name="Brutnell T.P."/>
            <person name="Doust A.N."/>
            <person name="Tuskan G.A."/>
            <person name="Rokhsar D."/>
            <person name="Devos K.M."/>
        </authorList>
    </citation>
    <scope>NUCLEOTIDE SEQUENCE [LARGE SCALE GENOMIC DNA]</scope>
    <source>
        <strain evidence="2">cv. Yugu1</strain>
    </source>
</reference>
<proteinExistence type="predicted"/>
<keyword evidence="2" id="KW-1185">Reference proteome</keyword>
<name>K3XTP5_SETIT</name>